<gene>
    <name evidence="1" type="ORF">bas02_0055</name>
</gene>
<accession>A0AAE7VUB9</accession>
<protein>
    <submittedName>
        <fullName evidence="1">Uncharacterized protein</fullName>
    </submittedName>
</protein>
<keyword evidence="2" id="KW-1185">Reference proteome</keyword>
<reference evidence="1" key="1">
    <citation type="journal article" date="2021" name="PLoS Biol.">
        <title>Systematic exploration of Escherichia coli phage-host interactions with the BASEL phage collection.</title>
        <authorList>
            <person name="Maffei E."/>
            <person name="Shaidullina A."/>
            <person name="Burkolter M."/>
            <person name="Heyer Y."/>
            <person name="Estermann F."/>
            <person name="Druelle V."/>
            <person name="Sauer P."/>
            <person name="Willi L."/>
            <person name="Michaelis S."/>
            <person name="Hilbi H."/>
            <person name="Thaler D.S."/>
            <person name="Harms A."/>
        </authorList>
    </citation>
    <scope>NUCLEOTIDE SEQUENCE</scope>
    <source>
        <strain evidence="1">Bas02</strain>
    </source>
</reference>
<organism evidence="1 2">
    <name type="scientific">Escherichia phage JeanPiccard</name>
    <dbReference type="NCBI Taxonomy" id="2851955"/>
    <lineage>
        <taxon>Viruses</taxon>
        <taxon>Duplodnaviria</taxon>
        <taxon>Heunggongvirae</taxon>
        <taxon>Uroviricota</taxon>
        <taxon>Caudoviricetes</taxon>
        <taxon>Drexlerviridae</taxon>
        <taxon>Braunvirinae</taxon>
    </lineage>
</organism>
<evidence type="ECO:0000313" key="1">
    <source>
        <dbReference type="EMBL" id="QXV80821.1"/>
    </source>
</evidence>
<proteinExistence type="predicted"/>
<evidence type="ECO:0000313" key="2">
    <source>
        <dbReference type="Proteomes" id="UP000828140"/>
    </source>
</evidence>
<dbReference type="EMBL" id="MZ501080">
    <property type="protein sequence ID" value="QXV80821.1"/>
    <property type="molecule type" value="Genomic_DNA"/>
</dbReference>
<name>A0AAE7VUB9_9CAUD</name>
<dbReference type="Proteomes" id="UP000828140">
    <property type="component" value="Segment"/>
</dbReference>
<sequence length="59" mass="7010">MFDNFNDAMEEATYRASLDGKIYGLVQKVDKIVVRIVRKSVPNKFMWTTKRVKNDYYTD</sequence>